<evidence type="ECO:0000256" key="3">
    <source>
        <dbReference type="ARBA" id="ARBA00005164"/>
    </source>
</evidence>
<dbReference type="EC" id="5.4.2.2" evidence="6"/>
<comment type="similarity">
    <text evidence="5 14">Belongs to the phosphohexose mutase family.</text>
</comment>
<dbReference type="GO" id="GO:0000287">
    <property type="term" value="F:magnesium ion binding"/>
    <property type="evidence" value="ECO:0007669"/>
    <property type="project" value="InterPro"/>
</dbReference>
<evidence type="ECO:0000313" key="20">
    <source>
        <dbReference type="Proteomes" id="UP000186341"/>
    </source>
</evidence>
<feature type="domain" description="Alpha-D-phosphohexomutase C-terminal" evidence="15">
    <location>
        <begin position="502"/>
        <end position="543"/>
    </location>
</feature>
<dbReference type="Gene3D" id="3.40.120.10">
    <property type="entry name" value="Alpha-D-Glucose-1,6-Bisphosphate, subunit A, domain 3"/>
    <property type="match status" value="3"/>
</dbReference>
<evidence type="ECO:0000256" key="11">
    <source>
        <dbReference type="ARBA" id="ARBA00039995"/>
    </source>
</evidence>
<dbReference type="AlphaFoldDB" id="A0A1U7NHK4"/>
<dbReference type="OrthoDB" id="9806956at2"/>
<evidence type="ECO:0000313" key="19">
    <source>
        <dbReference type="EMBL" id="OLU41375.1"/>
    </source>
</evidence>
<comment type="pathway">
    <text evidence="4">Lipid metabolism.</text>
</comment>
<protein>
    <recommendedName>
        <fullName evidence="11">Phosphoglucomutase</fullName>
        <ecNumber evidence="6">5.4.2.2</ecNumber>
    </recommendedName>
    <alternativeName>
        <fullName evidence="13">Alpha-phosphoglucomutase</fullName>
    </alternativeName>
    <alternativeName>
        <fullName evidence="12">Glucose phosphomutase</fullName>
    </alternativeName>
</protein>
<evidence type="ECO:0000256" key="13">
    <source>
        <dbReference type="ARBA" id="ARBA00041467"/>
    </source>
</evidence>
<keyword evidence="10" id="KW-0413">Isomerase</keyword>
<dbReference type="InterPro" id="IPR005841">
    <property type="entry name" value="Alpha-D-phosphohexomutase_SF"/>
</dbReference>
<dbReference type="CDD" id="cd05799">
    <property type="entry name" value="PGM2"/>
    <property type="match status" value="1"/>
</dbReference>
<dbReference type="InterPro" id="IPR016066">
    <property type="entry name" value="A-D-PHexomutase_CS"/>
</dbReference>
<evidence type="ECO:0000256" key="7">
    <source>
        <dbReference type="ARBA" id="ARBA00022553"/>
    </source>
</evidence>
<dbReference type="InterPro" id="IPR036900">
    <property type="entry name" value="A-D-PHexomutase_C_sf"/>
</dbReference>
<dbReference type="InterPro" id="IPR005845">
    <property type="entry name" value="A-D-PHexomutase_a/b/a-II"/>
</dbReference>
<comment type="cofactor">
    <cofactor evidence="2">
        <name>Mg(2+)</name>
        <dbReference type="ChEBI" id="CHEBI:18420"/>
    </cofactor>
</comment>
<evidence type="ECO:0000256" key="2">
    <source>
        <dbReference type="ARBA" id="ARBA00001946"/>
    </source>
</evidence>
<comment type="catalytic activity">
    <reaction evidence="1">
        <text>alpha-D-glucose 1-phosphate = alpha-D-glucose 6-phosphate</text>
        <dbReference type="Rhea" id="RHEA:23536"/>
        <dbReference type="ChEBI" id="CHEBI:58225"/>
        <dbReference type="ChEBI" id="CHEBI:58601"/>
        <dbReference type="EC" id="5.4.2.2"/>
    </reaction>
</comment>
<feature type="domain" description="Alpha-D-phosphohexomutase alpha/beta/alpha" evidence="18">
    <location>
        <begin position="318"/>
        <end position="444"/>
    </location>
</feature>
<dbReference type="InterPro" id="IPR016055">
    <property type="entry name" value="A-D-PHexomutase_a/b/a-I/II/III"/>
</dbReference>
<evidence type="ECO:0000256" key="10">
    <source>
        <dbReference type="ARBA" id="ARBA00023235"/>
    </source>
</evidence>
<dbReference type="Pfam" id="PF02879">
    <property type="entry name" value="PGM_PMM_II"/>
    <property type="match status" value="1"/>
</dbReference>
<dbReference type="PRINTS" id="PR00509">
    <property type="entry name" value="PGMPMM"/>
</dbReference>
<dbReference type="Gene3D" id="3.30.310.50">
    <property type="entry name" value="Alpha-D-phosphohexomutase, C-terminal domain"/>
    <property type="match status" value="1"/>
</dbReference>
<evidence type="ECO:0000259" key="15">
    <source>
        <dbReference type="Pfam" id="PF00408"/>
    </source>
</evidence>
<dbReference type="PANTHER" id="PTHR45745">
    <property type="entry name" value="PHOSPHOMANNOMUTASE 45A"/>
    <property type="match status" value="1"/>
</dbReference>
<dbReference type="SUPFAM" id="SSF55957">
    <property type="entry name" value="Phosphoglucomutase, C-terminal domain"/>
    <property type="match status" value="1"/>
</dbReference>
<evidence type="ECO:0000256" key="9">
    <source>
        <dbReference type="ARBA" id="ARBA00022842"/>
    </source>
</evidence>
<keyword evidence="9 14" id="KW-0460">Magnesium</keyword>
<proteinExistence type="inferred from homology"/>
<dbReference type="InterPro" id="IPR005846">
    <property type="entry name" value="A-D-PHexomutase_a/b/a-III"/>
</dbReference>
<keyword evidence="8 14" id="KW-0479">Metal-binding</keyword>
<evidence type="ECO:0000259" key="16">
    <source>
        <dbReference type="Pfam" id="PF02878"/>
    </source>
</evidence>
<reference evidence="19 20" key="1">
    <citation type="submission" date="2016-11" db="EMBL/GenBank/DDBJ databases">
        <title>Description of two novel members of the family Erysipelotrichaceae: Ileibacterium lipovorans gen. nov., sp. nov. and Dubosiella newyorkensis, gen. nov., sp. nov.</title>
        <authorList>
            <person name="Cox L.M."/>
            <person name="Sohn J."/>
            <person name="Tyrrell K.L."/>
            <person name="Citron D.M."/>
            <person name="Lawson P.A."/>
            <person name="Patel N.B."/>
            <person name="Iizumi T."/>
            <person name="Perez-Perez G.I."/>
            <person name="Goldstein E.J."/>
            <person name="Blaser M.J."/>
        </authorList>
    </citation>
    <scope>NUCLEOTIDE SEQUENCE [LARGE SCALE GENOMIC DNA]</scope>
    <source>
        <strain evidence="19 20">NYU-BL-A3</strain>
    </source>
</reference>
<evidence type="ECO:0000256" key="8">
    <source>
        <dbReference type="ARBA" id="ARBA00022723"/>
    </source>
</evidence>
<dbReference type="GeneID" id="82202279"/>
<dbReference type="PROSITE" id="PS00710">
    <property type="entry name" value="PGM_PMM"/>
    <property type="match status" value="1"/>
</dbReference>
<dbReference type="GO" id="GO:0005975">
    <property type="term" value="P:carbohydrate metabolic process"/>
    <property type="evidence" value="ECO:0007669"/>
    <property type="project" value="InterPro"/>
</dbReference>
<dbReference type="Pfam" id="PF00408">
    <property type="entry name" value="PGM_PMM_IV"/>
    <property type="match status" value="1"/>
</dbReference>
<dbReference type="InterPro" id="IPR005844">
    <property type="entry name" value="A-D-PHexomutase_a/b/a-I"/>
</dbReference>
<evidence type="ECO:0000256" key="4">
    <source>
        <dbReference type="ARBA" id="ARBA00005189"/>
    </source>
</evidence>
<feature type="domain" description="Alpha-D-phosphohexomutase alpha/beta/alpha" evidence="16">
    <location>
        <begin position="41"/>
        <end position="180"/>
    </location>
</feature>
<dbReference type="PANTHER" id="PTHR45745:SF1">
    <property type="entry name" value="PHOSPHOGLUCOMUTASE 2B-RELATED"/>
    <property type="match status" value="1"/>
</dbReference>
<comment type="caution">
    <text evidence="19">The sequence shown here is derived from an EMBL/GenBank/DDBJ whole genome shotgun (WGS) entry which is preliminary data.</text>
</comment>
<evidence type="ECO:0000256" key="14">
    <source>
        <dbReference type="RuleBase" id="RU004326"/>
    </source>
</evidence>
<evidence type="ECO:0000259" key="17">
    <source>
        <dbReference type="Pfam" id="PF02879"/>
    </source>
</evidence>
<dbReference type="GO" id="GO:0006166">
    <property type="term" value="P:purine ribonucleoside salvage"/>
    <property type="evidence" value="ECO:0007669"/>
    <property type="project" value="TreeGrafter"/>
</dbReference>
<name>A0A1U7NHK4_9FIRM</name>
<evidence type="ECO:0000256" key="12">
    <source>
        <dbReference type="ARBA" id="ARBA00041398"/>
    </source>
</evidence>
<evidence type="ECO:0000256" key="1">
    <source>
        <dbReference type="ARBA" id="ARBA00000443"/>
    </source>
</evidence>
<evidence type="ECO:0000256" key="6">
    <source>
        <dbReference type="ARBA" id="ARBA00012728"/>
    </source>
</evidence>
<dbReference type="Pfam" id="PF02880">
    <property type="entry name" value="PGM_PMM_III"/>
    <property type="match status" value="1"/>
</dbReference>
<organism evidence="19 20">
    <name type="scientific">Ileibacterium valens</name>
    <dbReference type="NCBI Taxonomy" id="1862668"/>
    <lineage>
        <taxon>Bacteria</taxon>
        <taxon>Bacillati</taxon>
        <taxon>Bacillota</taxon>
        <taxon>Erysipelotrichia</taxon>
        <taxon>Erysipelotrichales</taxon>
        <taxon>Erysipelotrichaceae</taxon>
        <taxon>Ileibacterium</taxon>
    </lineage>
</organism>
<dbReference type="EMBL" id="MPJW01000087">
    <property type="protein sequence ID" value="OLU41375.1"/>
    <property type="molecule type" value="Genomic_DNA"/>
</dbReference>
<dbReference type="GO" id="GO:0004614">
    <property type="term" value="F:phosphoglucomutase activity"/>
    <property type="evidence" value="ECO:0007669"/>
    <property type="project" value="UniProtKB-EC"/>
</dbReference>
<dbReference type="Pfam" id="PF02878">
    <property type="entry name" value="PGM_PMM_I"/>
    <property type="match status" value="1"/>
</dbReference>
<dbReference type="Proteomes" id="UP000186341">
    <property type="component" value="Unassembled WGS sequence"/>
</dbReference>
<dbReference type="GO" id="GO:0008973">
    <property type="term" value="F:phosphopentomutase activity"/>
    <property type="evidence" value="ECO:0007669"/>
    <property type="project" value="TreeGrafter"/>
</dbReference>
<evidence type="ECO:0000256" key="5">
    <source>
        <dbReference type="ARBA" id="ARBA00010231"/>
    </source>
</evidence>
<dbReference type="RefSeq" id="WP_075818372.1">
    <property type="nucleotide sequence ID" value="NZ_CAPNHH010000181.1"/>
</dbReference>
<dbReference type="SUPFAM" id="SSF53738">
    <property type="entry name" value="Phosphoglucomutase, first 3 domains"/>
    <property type="match status" value="3"/>
</dbReference>
<comment type="pathway">
    <text evidence="3">Glycolipid metabolism; diglucosyl-diacylglycerol biosynthesis.</text>
</comment>
<keyword evidence="7" id="KW-0597">Phosphoprotein</keyword>
<gene>
    <name evidence="19" type="ORF">BO222_03455</name>
</gene>
<accession>A0A1U7NHK4</accession>
<sequence>MSVVEERYEKWVNSPNLDESYKEVLESMNSEEKNDAFYTTIEFGTAGMRGLLGPGTNRINLHTIRKATQGFADYIKEHGEKACEEGIAIGYDNRHMSKEFAFDCAKLLAKNGIRSYVFESLRPTPELSFAVRHLGCFGGIMITASHNPKEYNGYKLYDEKGCQLIPSLASQVIDKVNAIEDELAISSDITPEQEALYTVIGADVDRPYYDAVESIQLNPEVEKNIKIVFSPEHGTANVPVREIYKETGYDVIPVLEQCTPDPDFSNTPTPNPEQPGAYELALKYAKDNDADIILVCDPDADRMGVGVKHDGEYVVMTGNQSGAVLLEYILSQLEEKGQMPTNPVMFNTVVTSDLGEKVAADHGVATEKTLTGFKFIGEKVAKYEQSGERNYVFGYEESYGSLIKPFVRDKDAPQACLMLAEAASYYKNKEGKDLVDVLNDLYAKHGTYEETQVALSLEGEAGANRIKQILSDLRTDGLTEIAGVPVVRFEDYKESVIKEDGKTEELEGFVKSDVLKYYLEDGSWIAVRPSGTEPKCKFYYCVKGTDKADAHDKTLKYQKAMAEITGTAE</sequence>
<keyword evidence="20" id="KW-1185">Reference proteome</keyword>
<evidence type="ECO:0000259" key="18">
    <source>
        <dbReference type="Pfam" id="PF02880"/>
    </source>
</evidence>
<feature type="domain" description="Alpha-D-phosphohexomutase alpha/beta/alpha" evidence="17">
    <location>
        <begin position="208"/>
        <end position="310"/>
    </location>
</feature>
<dbReference type="InterPro" id="IPR005843">
    <property type="entry name" value="A-D-PHexomutase_C"/>
</dbReference>